<dbReference type="EMBL" id="JAGFNK010000215">
    <property type="protein sequence ID" value="KAI9458026.1"/>
    <property type="molecule type" value="Genomic_DNA"/>
</dbReference>
<comment type="caution">
    <text evidence="1">The sequence shown here is derived from an EMBL/GenBank/DDBJ whole genome shotgun (WGS) entry which is preliminary data.</text>
</comment>
<gene>
    <name evidence="1" type="ORF">F5148DRAFT_1221490</name>
</gene>
<name>A0ACC0U2F6_9AGAM</name>
<evidence type="ECO:0000313" key="2">
    <source>
        <dbReference type="Proteomes" id="UP001207468"/>
    </source>
</evidence>
<protein>
    <submittedName>
        <fullName evidence="1">Uncharacterized protein</fullName>
    </submittedName>
</protein>
<organism evidence="1 2">
    <name type="scientific">Russula earlei</name>
    <dbReference type="NCBI Taxonomy" id="71964"/>
    <lineage>
        <taxon>Eukaryota</taxon>
        <taxon>Fungi</taxon>
        <taxon>Dikarya</taxon>
        <taxon>Basidiomycota</taxon>
        <taxon>Agaricomycotina</taxon>
        <taxon>Agaricomycetes</taxon>
        <taxon>Russulales</taxon>
        <taxon>Russulaceae</taxon>
        <taxon>Russula</taxon>
    </lineage>
</organism>
<keyword evidence="2" id="KW-1185">Reference proteome</keyword>
<reference evidence="1" key="1">
    <citation type="submission" date="2021-03" db="EMBL/GenBank/DDBJ databases">
        <title>Evolutionary priming and transition to the ectomycorrhizal habit in an iconic lineage of mushroom-forming fungi: is preadaptation a requirement?</title>
        <authorList>
            <consortium name="DOE Joint Genome Institute"/>
            <person name="Looney B.P."/>
            <person name="Miyauchi S."/>
            <person name="Morin E."/>
            <person name="Drula E."/>
            <person name="Courty P.E."/>
            <person name="Chicoki N."/>
            <person name="Fauchery L."/>
            <person name="Kohler A."/>
            <person name="Kuo A."/>
            <person name="LaButti K."/>
            <person name="Pangilinan J."/>
            <person name="Lipzen A."/>
            <person name="Riley R."/>
            <person name="Andreopoulos W."/>
            <person name="He G."/>
            <person name="Johnson J."/>
            <person name="Barry K.W."/>
            <person name="Grigoriev I.V."/>
            <person name="Nagy L."/>
            <person name="Hibbett D."/>
            <person name="Henrissat B."/>
            <person name="Matheny P.B."/>
            <person name="Labbe J."/>
            <person name="Martin A.F."/>
        </authorList>
    </citation>
    <scope>NUCLEOTIDE SEQUENCE</scope>
    <source>
        <strain evidence="1">BPL698</strain>
    </source>
</reference>
<sequence>MPSNSDNITLVAPRPVRLSNFSIHIPSPHRQHPLRIASTPADPVERLFPIDSPLDDDPLLHLDSDSKSPKTSPRSSPRSSLPSEALEEFLSILRPSLFPPRSPILRPLRYPLSSLHDRALTLPSKPLGGIDNLSVLPWEDSRTPVKQLGSSLSARPLALCENEENDIGSETSSARFFSSGPLASPISRIHTRNPFQRHASYEASFVPAPYLPQDRALSPASVALPSPTPSELESI</sequence>
<evidence type="ECO:0000313" key="1">
    <source>
        <dbReference type="EMBL" id="KAI9458026.1"/>
    </source>
</evidence>
<dbReference type="Proteomes" id="UP001207468">
    <property type="component" value="Unassembled WGS sequence"/>
</dbReference>
<proteinExistence type="predicted"/>
<accession>A0ACC0U2F6</accession>